<feature type="transmembrane region" description="Helical" evidence="7">
    <location>
        <begin position="204"/>
        <end position="224"/>
    </location>
</feature>
<keyword evidence="5 7" id="KW-1133">Transmembrane helix</keyword>
<dbReference type="AlphaFoldDB" id="A0A0H2REG3"/>
<keyword evidence="2" id="KW-0813">Transport</keyword>
<feature type="transmembrane region" description="Helical" evidence="7">
    <location>
        <begin position="41"/>
        <end position="61"/>
    </location>
</feature>
<organism evidence="8 9">
    <name type="scientific">Schizopora paradoxa</name>
    <dbReference type="NCBI Taxonomy" id="27342"/>
    <lineage>
        <taxon>Eukaryota</taxon>
        <taxon>Fungi</taxon>
        <taxon>Dikarya</taxon>
        <taxon>Basidiomycota</taxon>
        <taxon>Agaricomycotina</taxon>
        <taxon>Agaricomycetes</taxon>
        <taxon>Hymenochaetales</taxon>
        <taxon>Schizoporaceae</taxon>
        <taxon>Schizopora</taxon>
    </lineage>
</organism>
<evidence type="ECO:0000256" key="1">
    <source>
        <dbReference type="ARBA" id="ARBA00004127"/>
    </source>
</evidence>
<evidence type="ECO:0000256" key="7">
    <source>
        <dbReference type="SAM" id="Phobius"/>
    </source>
</evidence>
<dbReference type="Pfam" id="PF08449">
    <property type="entry name" value="UAA"/>
    <property type="match status" value="1"/>
</dbReference>
<keyword evidence="3" id="KW-0762">Sugar transport</keyword>
<dbReference type="InterPro" id="IPR013657">
    <property type="entry name" value="SCL35B1-4/HUT1"/>
</dbReference>
<evidence type="ECO:0000256" key="4">
    <source>
        <dbReference type="ARBA" id="ARBA00022692"/>
    </source>
</evidence>
<dbReference type="GO" id="GO:0005464">
    <property type="term" value="F:UDP-xylose transmembrane transporter activity"/>
    <property type="evidence" value="ECO:0007669"/>
    <property type="project" value="TreeGrafter"/>
</dbReference>
<feature type="transmembrane region" description="Helical" evidence="7">
    <location>
        <begin position="104"/>
        <end position="125"/>
    </location>
</feature>
<dbReference type="SUPFAM" id="SSF103481">
    <property type="entry name" value="Multidrug resistance efflux transporter EmrE"/>
    <property type="match status" value="1"/>
</dbReference>
<evidence type="ECO:0000313" key="8">
    <source>
        <dbReference type="EMBL" id="KLO09922.1"/>
    </source>
</evidence>
<dbReference type="OrthoDB" id="999962at2759"/>
<dbReference type="Proteomes" id="UP000053477">
    <property type="component" value="Unassembled WGS sequence"/>
</dbReference>
<dbReference type="EMBL" id="KQ086041">
    <property type="protein sequence ID" value="KLO09922.1"/>
    <property type="molecule type" value="Genomic_DNA"/>
</dbReference>
<keyword evidence="9" id="KW-1185">Reference proteome</keyword>
<accession>A0A0H2REG3</accession>
<keyword evidence="6 7" id="KW-0472">Membrane</keyword>
<dbReference type="InterPro" id="IPR037185">
    <property type="entry name" value="EmrE-like"/>
</dbReference>
<gene>
    <name evidence="8" type="ORF">SCHPADRAFT_833299</name>
</gene>
<sequence>MIRLLRFFALGVALDWLTSLSLVFGGCCSNALTLEVITSQYPPFGTLITFAQFLFVTIAGLPKHLSVKPSEISKTRRFVVRYPTRSKIVLNPFRYRLKPRRIPLSSYLIQVIMFLLISLLNNAAFAYQIPMSVHIVFRSGGPVVNMMIGWTLRKTRYTKMQVMSIVVVTIGICLTTLSSMASKPSKPRFSSTNEFASSSVDESLVTFAIGISILSAALVLSGFLGLVQDDTFGRYGRGNWEESMFYLHAMALPMFSFVGSELGSQVRLANASPTIKANIPSALHTLGLRPLEPSNNEPPNLAPLPFLPIRLPSLNIPSVYVPLLANLLTQFVCVSGVNRLSSRVNSLTVTLILAVRKAVSLAISVVLVGNSKGNTYLWAGALAVLLGTIGYAAGSSSKRKSKDE</sequence>
<evidence type="ECO:0000256" key="5">
    <source>
        <dbReference type="ARBA" id="ARBA00022989"/>
    </source>
</evidence>
<dbReference type="STRING" id="27342.A0A0H2REG3"/>
<evidence type="ECO:0000256" key="6">
    <source>
        <dbReference type="ARBA" id="ARBA00023136"/>
    </source>
</evidence>
<reference evidence="8 9" key="1">
    <citation type="submission" date="2015-04" db="EMBL/GenBank/DDBJ databases">
        <title>Complete genome sequence of Schizopora paradoxa KUC8140, a cosmopolitan wood degrader in East Asia.</title>
        <authorList>
            <consortium name="DOE Joint Genome Institute"/>
            <person name="Min B."/>
            <person name="Park H."/>
            <person name="Jang Y."/>
            <person name="Kim J.-J."/>
            <person name="Kim K.H."/>
            <person name="Pangilinan J."/>
            <person name="Lipzen A."/>
            <person name="Riley R."/>
            <person name="Grigoriev I.V."/>
            <person name="Spatafora J.W."/>
            <person name="Choi I.-G."/>
        </authorList>
    </citation>
    <scope>NUCLEOTIDE SEQUENCE [LARGE SCALE GENOMIC DNA]</scope>
    <source>
        <strain evidence="8 9">KUC8140</strain>
    </source>
</reference>
<dbReference type="GO" id="GO:0005789">
    <property type="term" value="C:endoplasmic reticulum membrane"/>
    <property type="evidence" value="ECO:0007669"/>
    <property type="project" value="TreeGrafter"/>
</dbReference>
<proteinExistence type="predicted"/>
<dbReference type="InParanoid" id="A0A0H2REG3"/>
<dbReference type="PROSITE" id="PS51257">
    <property type="entry name" value="PROKAR_LIPOPROTEIN"/>
    <property type="match status" value="1"/>
</dbReference>
<comment type="subcellular location">
    <subcellularLocation>
        <location evidence="1">Endomembrane system</location>
        <topology evidence="1">Multi-pass membrane protein</topology>
    </subcellularLocation>
</comment>
<evidence type="ECO:0000256" key="3">
    <source>
        <dbReference type="ARBA" id="ARBA00022597"/>
    </source>
</evidence>
<evidence type="ECO:0000256" key="2">
    <source>
        <dbReference type="ARBA" id="ARBA00022448"/>
    </source>
</evidence>
<feature type="transmembrane region" description="Helical" evidence="7">
    <location>
        <begin position="131"/>
        <end position="150"/>
    </location>
</feature>
<protein>
    <submittedName>
        <fullName evidence="8">UAA transporter</fullName>
    </submittedName>
</protein>
<dbReference type="PANTHER" id="PTHR10778:SF4">
    <property type="entry name" value="NUCLEOTIDE SUGAR TRANSPORTER SLC35B4"/>
    <property type="match status" value="1"/>
</dbReference>
<feature type="transmembrane region" description="Helical" evidence="7">
    <location>
        <begin position="349"/>
        <end position="369"/>
    </location>
</feature>
<feature type="transmembrane region" description="Helical" evidence="7">
    <location>
        <begin position="375"/>
        <end position="394"/>
    </location>
</feature>
<feature type="transmembrane region" description="Helical" evidence="7">
    <location>
        <begin position="162"/>
        <end position="181"/>
    </location>
</feature>
<evidence type="ECO:0000313" key="9">
    <source>
        <dbReference type="Proteomes" id="UP000053477"/>
    </source>
</evidence>
<dbReference type="GO" id="GO:0005462">
    <property type="term" value="F:UDP-N-acetylglucosamine transmembrane transporter activity"/>
    <property type="evidence" value="ECO:0007669"/>
    <property type="project" value="TreeGrafter"/>
</dbReference>
<dbReference type="PANTHER" id="PTHR10778">
    <property type="entry name" value="SOLUTE CARRIER FAMILY 35 MEMBER B"/>
    <property type="match status" value="1"/>
</dbReference>
<dbReference type="GO" id="GO:0000139">
    <property type="term" value="C:Golgi membrane"/>
    <property type="evidence" value="ECO:0007669"/>
    <property type="project" value="TreeGrafter"/>
</dbReference>
<name>A0A0H2REG3_9AGAM</name>
<keyword evidence="4 7" id="KW-0812">Transmembrane</keyword>